<dbReference type="EMBL" id="BDGG01000012">
    <property type="protein sequence ID" value="GAV05320.1"/>
    <property type="molecule type" value="Genomic_DNA"/>
</dbReference>
<evidence type="ECO:0000313" key="1">
    <source>
        <dbReference type="EMBL" id="GAV05320.1"/>
    </source>
</evidence>
<reference evidence="1 2" key="1">
    <citation type="journal article" date="2016" name="Nat. Commun.">
        <title>Extremotolerant tardigrade genome and improved radiotolerance of human cultured cells by tardigrade-unique protein.</title>
        <authorList>
            <person name="Hashimoto T."/>
            <person name="Horikawa D.D."/>
            <person name="Saito Y."/>
            <person name="Kuwahara H."/>
            <person name="Kozuka-Hata H."/>
            <person name="Shin-I T."/>
            <person name="Minakuchi Y."/>
            <person name="Ohishi K."/>
            <person name="Motoyama A."/>
            <person name="Aizu T."/>
            <person name="Enomoto A."/>
            <person name="Kondo K."/>
            <person name="Tanaka S."/>
            <person name="Hara Y."/>
            <person name="Koshikawa S."/>
            <person name="Sagara H."/>
            <person name="Miura T."/>
            <person name="Yokobori S."/>
            <person name="Miyagawa K."/>
            <person name="Suzuki Y."/>
            <person name="Kubo T."/>
            <person name="Oyama M."/>
            <person name="Kohara Y."/>
            <person name="Fujiyama A."/>
            <person name="Arakawa K."/>
            <person name="Katayama T."/>
            <person name="Toyoda A."/>
            <person name="Kunieda T."/>
        </authorList>
    </citation>
    <scope>NUCLEOTIDE SEQUENCE [LARGE SCALE GENOMIC DNA]</scope>
    <source>
        <strain evidence="1 2">YOKOZUNA-1</strain>
    </source>
</reference>
<comment type="caution">
    <text evidence="1">The sequence shown here is derived from an EMBL/GenBank/DDBJ whole genome shotgun (WGS) entry which is preliminary data.</text>
</comment>
<protein>
    <submittedName>
        <fullName evidence="1">Uncharacterized protein</fullName>
    </submittedName>
</protein>
<dbReference type="Proteomes" id="UP000186922">
    <property type="component" value="Unassembled WGS sequence"/>
</dbReference>
<keyword evidence="2" id="KW-1185">Reference proteome</keyword>
<organism evidence="1 2">
    <name type="scientific">Ramazzottius varieornatus</name>
    <name type="common">Water bear</name>
    <name type="synonym">Tardigrade</name>
    <dbReference type="NCBI Taxonomy" id="947166"/>
    <lineage>
        <taxon>Eukaryota</taxon>
        <taxon>Metazoa</taxon>
        <taxon>Ecdysozoa</taxon>
        <taxon>Tardigrada</taxon>
        <taxon>Eutardigrada</taxon>
        <taxon>Parachela</taxon>
        <taxon>Hypsibioidea</taxon>
        <taxon>Ramazzottiidae</taxon>
        <taxon>Ramazzottius</taxon>
    </lineage>
</organism>
<accession>A0A1D1VV32</accession>
<sequence>MFSCTNRVSAKCNARKTSFTKQRAQNKVYTGRVRPPPKLRTVVLGFARVKWHVLKAGLDGVLDNFAGQIYWTNIFRRCAGTHQINLSSDSIQYSCTIQQSSGLPYIVHVLRPVQLLEHAE</sequence>
<evidence type="ECO:0000313" key="2">
    <source>
        <dbReference type="Proteomes" id="UP000186922"/>
    </source>
</evidence>
<name>A0A1D1VV32_RAMVA</name>
<gene>
    <name evidence="1" type="primary">RvY_15472-1</name>
    <name evidence="1" type="synonym">RvY_15472.1</name>
    <name evidence="1" type="ORF">RvY_15472</name>
</gene>
<dbReference type="AlphaFoldDB" id="A0A1D1VV32"/>
<proteinExistence type="predicted"/>